<dbReference type="PRINTS" id="PR00368">
    <property type="entry name" value="FADPNR"/>
</dbReference>
<dbReference type="AlphaFoldDB" id="A0A7X0HSD4"/>
<dbReference type="PRINTS" id="PR00469">
    <property type="entry name" value="PNDRDTASEII"/>
</dbReference>
<keyword evidence="2" id="KW-0285">Flavoprotein</keyword>
<accession>A0A7X0HSD4</accession>
<evidence type="ECO:0000256" key="1">
    <source>
        <dbReference type="ARBA" id="ARBA00001974"/>
    </source>
</evidence>
<dbReference type="InterPro" id="IPR050097">
    <property type="entry name" value="Ferredoxin-NADP_redctase_2"/>
</dbReference>
<keyword evidence="5" id="KW-1185">Reference proteome</keyword>
<protein>
    <submittedName>
        <fullName evidence="4">Thioredoxin reductase (NADPH)</fullName>
        <ecNumber evidence="4">1.8.1.9</ecNumber>
    </submittedName>
</protein>
<evidence type="ECO:0000313" key="4">
    <source>
        <dbReference type="EMBL" id="MBB6444726.1"/>
    </source>
</evidence>
<dbReference type="RefSeq" id="WP_184524064.1">
    <property type="nucleotide sequence ID" value="NZ_JACHGK010000003.1"/>
</dbReference>
<dbReference type="InterPro" id="IPR023856">
    <property type="entry name" value="Bdr"/>
</dbReference>
<name>A0A7X0HSD4_9BACI</name>
<dbReference type="EMBL" id="JACHGK010000003">
    <property type="protein sequence ID" value="MBB6444726.1"/>
    <property type="molecule type" value="Genomic_DNA"/>
</dbReference>
<dbReference type="Pfam" id="PF13738">
    <property type="entry name" value="Pyr_redox_3"/>
    <property type="match status" value="1"/>
</dbReference>
<dbReference type="SUPFAM" id="SSF51905">
    <property type="entry name" value="FAD/NAD(P)-binding domain"/>
    <property type="match status" value="1"/>
</dbReference>
<dbReference type="GO" id="GO:0004791">
    <property type="term" value="F:thioredoxin-disulfide reductase (NADPH) activity"/>
    <property type="evidence" value="ECO:0007669"/>
    <property type="project" value="UniProtKB-EC"/>
</dbReference>
<reference evidence="4 5" key="1">
    <citation type="submission" date="2020-08" db="EMBL/GenBank/DDBJ databases">
        <title>Genomic Encyclopedia of Type Strains, Phase IV (KMG-IV): sequencing the most valuable type-strain genomes for metagenomic binning, comparative biology and taxonomic classification.</title>
        <authorList>
            <person name="Goeker M."/>
        </authorList>
    </citation>
    <scope>NUCLEOTIDE SEQUENCE [LARGE SCALE GENOMIC DNA]</scope>
    <source>
        <strain evidence="4 5">DSM 5391</strain>
    </source>
</reference>
<dbReference type="Gene3D" id="3.50.50.60">
    <property type="entry name" value="FAD/NAD(P)-binding domain"/>
    <property type="match status" value="1"/>
</dbReference>
<proteinExistence type="predicted"/>
<evidence type="ECO:0000313" key="5">
    <source>
        <dbReference type="Proteomes" id="UP000531594"/>
    </source>
</evidence>
<evidence type="ECO:0000256" key="3">
    <source>
        <dbReference type="ARBA" id="ARBA00023002"/>
    </source>
</evidence>
<comment type="cofactor">
    <cofactor evidence="1">
        <name>FAD</name>
        <dbReference type="ChEBI" id="CHEBI:57692"/>
    </cofactor>
</comment>
<keyword evidence="3 4" id="KW-0560">Oxidoreductase</keyword>
<dbReference type="NCBIfam" id="TIGR04018">
    <property type="entry name" value="Bthiol_YpdA"/>
    <property type="match status" value="1"/>
</dbReference>
<gene>
    <name evidence="4" type="ORF">HNR53_001335</name>
</gene>
<dbReference type="PANTHER" id="PTHR48105">
    <property type="entry name" value="THIOREDOXIN REDUCTASE 1-RELATED-RELATED"/>
    <property type="match status" value="1"/>
</dbReference>
<sequence>MKQEDVIIVGGGPCGLAAAISLQEKGKSALVIEKGNIVNAIYHYPTHQTFFSSSDRLEIGDIAFITDNRKPNRSQALAYYREVVKRKHLRIQAFEKVTEIKKIDHAYLVLTDKGQYQAKNIVIATGYYDHPNEMNVPGEALPKVSHYFKEAHPYFDKDVVVVGLKNSGVDTALELVKAGARVTVLYRGSEYSPKIKPWILPEFEGHVRNERLEMHFEAIVKEITEDTVVYVKDDKEYSIKNDFVFAMTGYHPEHEFLQKMGVLIDAETGRPVHDEETMETNVKGIYIAGVIAAGNNANEIFIENGRFHGEKIAQSILATEENSVKLK</sequence>
<dbReference type="Proteomes" id="UP000531594">
    <property type="component" value="Unassembled WGS sequence"/>
</dbReference>
<evidence type="ECO:0000256" key="2">
    <source>
        <dbReference type="ARBA" id="ARBA00022630"/>
    </source>
</evidence>
<dbReference type="InterPro" id="IPR036188">
    <property type="entry name" value="FAD/NAD-bd_sf"/>
</dbReference>
<organism evidence="4 5">
    <name type="scientific">Bacillus benzoevorans</name>
    <dbReference type="NCBI Taxonomy" id="1456"/>
    <lineage>
        <taxon>Bacteria</taxon>
        <taxon>Bacillati</taxon>
        <taxon>Bacillota</taxon>
        <taxon>Bacilli</taxon>
        <taxon>Bacillales</taxon>
        <taxon>Bacillaceae</taxon>
        <taxon>Bacillus</taxon>
    </lineage>
</organism>
<dbReference type="EC" id="1.8.1.9" evidence="4"/>
<comment type="caution">
    <text evidence="4">The sequence shown here is derived from an EMBL/GenBank/DDBJ whole genome shotgun (WGS) entry which is preliminary data.</text>
</comment>